<organism evidence="4 5">
    <name type="scientific">Haloarchaeobius iranensis</name>
    <dbReference type="NCBI Taxonomy" id="996166"/>
    <lineage>
        <taxon>Archaea</taxon>
        <taxon>Methanobacteriati</taxon>
        <taxon>Methanobacteriota</taxon>
        <taxon>Stenosarchaea group</taxon>
        <taxon>Halobacteria</taxon>
        <taxon>Halobacteriales</taxon>
        <taxon>Halorubellaceae</taxon>
        <taxon>Haloarchaeobius</taxon>
    </lineage>
</organism>
<feature type="transmembrane region" description="Helical" evidence="3">
    <location>
        <begin position="306"/>
        <end position="328"/>
    </location>
</feature>
<evidence type="ECO:0000256" key="2">
    <source>
        <dbReference type="SAM" id="MobiDB-lite"/>
    </source>
</evidence>
<dbReference type="STRING" id="996166.SAMN05192554_10432"/>
<dbReference type="RefSeq" id="WP_089731813.1">
    <property type="nucleotide sequence ID" value="NZ_FNIA01000004.1"/>
</dbReference>
<evidence type="ECO:0000256" key="1">
    <source>
        <dbReference type="SAM" id="Coils"/>
    </source>
</evidence>
<accession>A0A1G9UAV3</accession>
<dbReference type="EMBL" id="FNIA01000004">
    <property type="protein sequence ID" value="SDM57087.1"/>
    <property type="molecule type" value="Genomic_DNA"/>
</dbReference>
<feature type="compositionally biased region" description="Low complexity" evidence="2">
    <location>
        <begin position="23"/>
        <end position="40"/>
    </location>
</feature>
<reference evidence="4 5" key="1">
    <citation type="submission" date="2016-10" db="EMBL/GenBank/DDBJ databases">
        <authorList>
            <person name="de Groot N.N."/>
        </authorList>
    </citation>
    <scope>NUCLEOTIDE SEQUENCE [LARGE SCALE GENOMIC DNA]</scope>
    <source>
        <strain evidence="5">EB21,IBRC-M 10013,KCTC 4048</strain>
    </source>
</reference>
<feature type="compositionally biased region" description="Polar residues" evidence="2">
    <location>
        <begin position="41"/>
        <end position="56"/>
    </location>
</feature>
<sequence length="356" mass="37520">MDGLKLLVGLVVLASVTASPAVAASAGGTPGASATTGDAAVTTTQQPDTTVGQARSDQPPETADEYLAAFNELSGTPAFEQYTEFETIRSLAVSKLQVVEFDDETEREMATVLTLLRSFNESYTAAENGSVQASLEAANGTAQQVQALEEQGLTYAPLADLALSRFYENQGDALLQSASAVTATPEKLRLLEQAATAFRAAGASQKFSQVNLRVEELRNQYERDVARMNTAEQRATSFLESCSSCDGVSAVASGELFGTFALYLESGGTLADVRDAEERATENALSDRQSQLAGLRSDISSARTTLALASTALLVGYGALVALFAMLVTHRLVVWRRTVDAANVGDIVVLQGGHDA</sequence>
<keyword evidence="3" id="KW-1133">Transmembrane helix</keyword>
<keyword evidence="5" id="KW-1185">Reference proteome</keyword>
<proteinExistence type="predicted"/>
<keyword evidence="3" id="KW-0812">Transmembrane</keyword>
<gene>
    <name evidence="4" type="ORF">SAMN05192554_10432</name>
</gene>
<keyword evidence="3" id="KW-0472">Membrane</keyword>
<feature type="region of interest" description="Disordered" evidence="2">
    <location>
        <begin position="23"/>
        <end position="60"/>
    </location>
</feature>
<dbReference type="Proteomes" id="UP000199370">
    <property type="component" value="Unassembled WGS sequence"/>
</dbReference>
<protein>
    <submittedName>
        <fullName evidence="4">Uncharacterized protein</fullName>
    </submittedName>
</protein>
<dbReference type="AlphaFoldDB" id="A0A1G9UAV3"/>
<dbReference type="OrthoDB" id="177142at2157"/>
<evidence type="ECO:0000313" key="4">
    <source>
        <dbReference type="EMBL" id="SDM57087.1"/>
    </source>
</evidence>
<feature type="coiled-coil region" evidence="1">
    <location>
        <begin position="200"/>
        <end position="234"/>
    </location>
</feature>
<evidence type="ECO:0000313" key="5">
    <source>
        <dbReference type="Proteomes" id="UP000199370"/>
    </source>
</evidence>
<name>A0A1G9UAV3_9EURY</name>
<keyword evidence="1" id="KW-0175">Coiled coil</keyword>
<evidence type="ECO:0000256" key="3">
    <source>
        <dbReference type="SAM" id="Phobius"/>
    </source>
</evidence>